<dbReference type="GO" id="GO:0008146">
    <property type="term" value="F:sulfotransferase activity"/>
    <property type="evidence" value="ECO:0007669"/>
    <property type="project" value="InterPro"/>
</dbReference>
<sequence>TIWCQQLLSLIYFEEHCKRTDNLKTVDRVPFLEYNFRKMNFDERPSACLFSSHLPYYLVPRGLKTKKVKDLKSSFKKICEFLGKELREKTTDTIVRQATIQNMKCDPLANYDNMLNEKSWLKRTEGHFST</sequence>
<dbReference type="Proteomes" id="UP000700334">
    <property type="component" value="Unassembled WGS sequence"/>
</dbReference>
<dbReference type="AlphaFoldDB" id="A0A8J6DKF0"/>
<gene>
    <name evidence="6" type="ORF">J0S82_010635</name>
</gene>
<keyword evidence="2 4" id="KW-0808">Transferase</keyword>
<dbReference type="InterPro" id="IPR027417">
    <property type="entry name" value="P-loop_NTPase"/>
</dbReference>
<evidence type="ECO:0000256" key="1">
    <source>
        <dbReference type="ARBA" id="ARBA00005771"/>
    </source>
</evidence>
<evidence type="ECO:0000256" key="4">
    <source>
        <dbReference type="RuleBase" id="RU361155"/>
    </source>
</evidence>
<evidence type="ECO:0000256" key="2">
    <source>
        <dbReference type="ARBA" id="ARBA00022679"/>
    </source>
</evidence>
<dbReference type="Pfam" id="PF00685">
    <property type="entry name" value="Sulfotransfer_1"/>
    <property type="match status" value="1"/>
</dbReference>
<comment type="caution">
    <text evidence="6">The sequence shown here is derived from an EMBL/GenBank/DDBJ whole genome shotgun (WGS) entry which is preliminary data.</text>
</comment>
<comment type="similarity">
    <text evidence="1 4">Belongs to the sulfotransferase 1 family.</text>
</comment>
<feature type="non-terminal residue" evidence="6">
    <location>
        <position position="130"/>
    </location>
</feature>
<dbReference type="OrthoDB" id="205623at2759"/>
<evidence type="ECO:0000259" key="5">
    <source>
        <dbReference type="Pfam" id="PF00685"/>
    </source>
</evidence>
<evidence type="ECO:0000313" key="6">
    <source>
        <dbReference type="EMBL" id="KAG8510950.1"/>
    </source>
</evidence>
<dbReference type="EMBL" id="JAGFMF010011861">
    <property type="protein sequence ID" value="KAG8510950.1"/>
    <property type="molecule type" value="Genomic_DNA"/>
</dbReference>
<feature type="non-terminal residue" evidence="6">
    <location>
        <position position="1"/>
    </location>
</feature>
<dbReference type="PANTHER" id="PTHR11783">
    <property type="entry name" value="SULFOTRANSFERASE SULT"/>
    <property type="match status" value="1"/>
</dbReference>
<name>A0A8J6DKF0_GALPY</name>
<reference evidence="6" key="1">
    <citation type="journal article" date="2021" name="Evol. Appl.">
        <title>The genome of the Pyrenean desman and the effects of bottlenecks and inbreeding on the genomic landscape of an endangered species.</title>
        <authorList>
            <person name="Escoda L."/>
            <person name="Castresana J."/>
        </authorList>
    </citation>
    <scope>NUCLEOTIDE SEQUENCE</scope>
    <source>
        <strain evidence="6">IBE-C5619</strain>
    </source>
</reference>
<evidence type="ECO:0000256" key="3">
    <source>
        <dbReference type="ARBA" id="ARBA00048219"/>
    </source>
</evidence>
<keyword evidence="7" id="KW-1185">Reference proteome</keyword>
<protein>
    <recommendedName>
        <fullName evidence="4">Sulfotransferase</fullName>
        <ecNumber evidence="4">2.8.2.-</ecNumber>
    </recommendedName>
</protein>
<comment type="catalytic activity">
    <reaction evidence="3">
        <text>4-ethylphenol + 3'-phosphoadenylyl sulfate = 4-ethylphenyl sulfate + adenosine 3',5'-bisphosphate + H(+)</text>
        <dbReference type="Rhea" id="RHEA:70607"/>
        <dbReference type="ChEBI" id="CHEBI:15378"/>
        <dbReference type="ChEBI" id="CHEBI:49584"/>
        <dbReference type="ChEBI" id="CHEBI:58339"/>
        <dbReference type="ChEBI" id="CHEBI:58343"/>
        <dbReference type="ChEBI" id="CHEBI:133681"/>
    </reaction>
    <physiologicalReaction direction="left-to-right" evidence="3">
        <dbReference type="Rhea" id="RHEA:70608"/>
    </physiologicalReaction>
</comment>
<dbReference type="InterPro" id="IPR000863">
    <property type="entry name" value="Sulfotransferase_dom"/>
</dbReference>
<organism evidence="6 7">
    <name type="scientific">Galemys pyrenaicus</name>
    <name type="common">Iberian desman</name>
    <name type="synonym">Pyrenean desman</name>
    <dbReference type="NCBI Taxonomy" id="202257"/>
    <lineage>
        <taxon>Eukaryota</taxon>
        <taxon>Metazoa</taxon>
        <taxon>Chordata</taxon>
        <taxon>Craniata</taxon>
        <taxon>Vertebrata</taxon>
        <taxon>Euteleostomi</taxon>
        <taxon>Mammalia</taxon>
        <taxon>Eutheria</taxon>
        <taxon>Laurasiatheria</taxon>
        <taxon>Eulipotyphla</taxon>
        <taxon>Talpidae</taxon>
        <taxon>Galemys</taxon>
    </lineage>
</organism>
<proteinExistence type="inferred from homology"/>
<dbReference type="SUPFAM" id="SSF52540">
    <property type="entry name" value="P-loop containing nucleoside triphosphate hydrolases"/>
    <property type="match status" value="1"/>
</dbReference>
<dbReference type="EC" id="2.8.2.-" evidence="4"/>
<dbReference type="Gene3D" id="3.40.50.300">
    <property type="entry name" value="P-loop containing nucleotide triphosphate hydrolases"/>
    <property type="match status" value="2"/>
</dbReference>
<feature type="domain" description="Sulfotransferase" evidence="5">
    <location>
        <begin position="69"/>
        <end position="121"/>
    </location>
</feature>
<evidence type="ECO:0000313" key="7">
    <source>
        <dbReference type="Proteomes" id="UP000700334"/>
    </source>
</evidence>
<accession>A0A8J6DKF0</accession>